<dbReference type="InterPro" id="IPR000524">
    <property type="entry name" value="Tscrpt_reg_HTH_GntR"/>
</dbReference>
<evidence type="ECO:0000256" key="3">
    <source>
        <dbReference type="ARBA" id="ARBA00023163"/>
    </source>
</evidence>
<dbReference type="InterPro" id="IPR036390">
    <property type="entry name" value="WH_DNA-bd_sf"/>
</dbReference>
<dbReference type="InterPro" id="IPR011711">
    <property type="entry name" value="GntR_C"/>
</dbReference>
<keyword evidence="1" id="KW-0805">Transcription regulation</keyword>
<dbReference type="Gene3D" id="1.10.10.10">
    <property type="entry name" value="Winged helix-like DNA-binding domain superfamily/Winged helix DNA-binding domain"/>
    <property type="match status" value="1"/>
</dbReference>
<dbReference type="SUPFAM" id="SSF48008">
    <property type="entry name" value="GntR ligand-binding domain-like"/>
    <property type="match status" value="1"/>
</dbReference>
<evidence type="ECO:0000313" key="6">
    <source>
        <dbReference type="Proteomes" id="UP000626026"/>
    </source>
</evidence>
<dbReference type="SMART" id="SM00345">
    <property type="entry name" value="HTH_GNTR"/>
    <property type="match status" value="1"/>
</dbReference>
<sequence>MARAPRPKRNLAAEIAMAVRSGAYRAGEWLRQVDLEERFGATRFDIRAALAELELRHTVEHVPNRGFRVAVPDRRRLRDMLEVRALLEAEAALAALPHLDDAALQLLEARAAAFEHAVAEGTVMSQSETNLAFHDTLYSFAPNQVLVEVATETRNRARLWPLVLWPSMQALRRSAEGHRDILAALRRRDAPAVAASVRAHILGSAANDPAGDEAGGG</sequence>
<organism evidence="5 6">
    <name type="scientific">Teichococcus aerophilus</name>
    <dbReference type="NCBI Taxonomy" id="1224513"/>
    <lineage>
        <taxon>Bacteria</taxon>
        <taxon>Pseudomonadati</taxon>
        <taxon>Pseudomonadota</taxon>
        <taxon>Alphaproteobacteria</taxon>
        <taxon>Acetobacterales</taxon>
        <taxon>Roseomonadaceae</taxon>
        <taxon>Roseomonas</taxon>
    </lineage>
</organism>
<evidence type="ECO:0000259" key="4">
    <source>
        <dbReference type="PROSITE" id="PS50949"/>
    </source>
</evidence>
<keyword evidence="3" id="KW-0804">Transcription</keyword>
<feature type="domain" description="HTH gntR-type" evidence="4">
    <location>
        <begin position="5"/>
        <end position="72"/>
    </location>
</feature>
<dbReference type="InterPro" id="IPR036388">
    <property type="entry name" value="WH-like_DNA-bd_sf"/>
</dbReference>
<keyword evidence="6" id="KW-1185">Reference proteome</keyword>
<dbReference type="EMBL" id="JACTVA010000007">
    <property type="protein sequence ID" value="MBC9206476.1"/>
    <property type="molecule type" value="Genomic_DNA"/>
</dbReference>
<dbReference type="SUPFAM" id="SSF46785">
    <property type="entry name" value="Winged helix' DNA-binding domain"/>
    <property type="match status" value="1"/>
</dbReference>
<dbReference type="SMART" id="SM00895">
    <property type="entry name" value="FCD"/>
    <property type="match status" value="1"/>
</dbReference>
<dbReference type="PANTHER" id="PTHR43537:SF24">
    <property type="entry name" value="GLUCONATE OPERON TRANSCRIPTIONAL REPRESSOR"/>
    <property type="match status" value="1"/>
</dbReference>
<dbReference type="InterPro" id="IPR008920">
    <property type="entry name" value="TF_FadR/GntR_C"/>
</dbReference>
<protein>
    <submittedName>
        <fullName evidence="5">GntR family transcriptional regulator</fullName>
    </submittedName>
</protein>
<dbReference type="PANTHER" id="PTHR43537">
    <property type="entry name" value="TRANSCRIPTIONAL REGULATOR, GNTR FAMILY"/>
    <property type="match status" value="1"/>
</dbReference>
<keyword evidence="2" id="KW-0238">DNA-binding</keyword>
<evidence type="ECO:0000256" key="1">
    <source>
        <dbReference type="ARBA" id="ARBA00023015"/>
    </source>
</evidence>
<dbReference type="RefSeq" id="WP_187783647.1">
    <property type="nucleotide sequence ID" value="NZ_JACTVA010000007.1"/>
</dbReference>
<dbReference type="Pfam" id="PF00392">
    <property type="entry name" value="GntR"/>
    <property type="match status" value="1"/>
</dbReference>
<evidence type="ECO:0000313" key="5">
    <source>
        <dbReference type="EMBL" id="MBC9206476.1"/>
    </source>
</evidence>
<dbReference type="Gene3D" id="1.20.120.530">
    <property type="entry name" value="GntR ligand-binding domain-like"/>
    <property type="match status" value="1"/>
</dbReference>
<dbReference type="Proteomes" id="UP000626026">
    <property type="component" value="Unassembled WGS sequence"/>
</dbReference>
<evidence type="ECO:0000256" key="2">
    <source>
        <dbReference type="ARBA" id="ARBA00023125"/>
    </source>
</evidence>
<accession>A0ABR7RJH5</accession>
<proteinExistence type="predicted"/>
<dbReference type="PROSITE" id="PS50949">
    <property type="entry name" value="HTH_GNTR"/>
    <property type="match status" value="1"/>
</dbReference>
<dbReference type="Pfam" id="PF07729">
    <property type="entry name" value="FCD"/>
    <property type="match status" value="1"/>
</dbReference>
<comment type="caution">
    <text evidence="5">The sequence shown here is derived from an EMBL/GenBank/DDBJ whole genome shotgun (WGS) entry which is preliminary data.</text>
</comment>
<reference evidence="5 6" key="1">
    <citation type="journal article" date="2013" name="Int. J. Syst. Evol. Microbiol.">
        <title>Roseomonas aerophila sp. nov., isolated from air.</title>
        <authorList>
            <person name="Kim S.J."/>
            <person name="Weon H.Y."/>
            <person name="Ahn J.H."/>
            <person name="Hong S.B."/>
            <person name="Seok S.J."/>
            <person name="Whang K.S."/>
            <person name="Kwon S.W."/>
        </authorList>
    </citation>
    <scope>NUCLEOTIDE SEQUENCE [LARGE SCALE GENOMIC DNA]</scope>
    <source>
        <strain evidence="5 6">NBRC 108923</strain>
    </source>
</reference>
<name>A0ABR7RJH5_9PROT</name>
<gene>
    <name evidence="5" type="ORF">IBL26_06480</name>
</gene>